<protein>
    <submittedName>
        <fullName evidence="2">Copper chaperone</fullName>
    </submittedName>
</protein>
<reference evidence="3" key="1">
    <citation type="submission" date="2015-07" db="EMBL/GenBank/DDBJ databases">
        <title>Draft Genome Sequences of Anaerolinea thermolimosa IMO-1, Bellilinea caldifistulae GOMI-1, Leptolinea tardivitalis YMTK-2, Levilinea saccharolytica KIBI-1,Longilinea arvoryzae KOME-1, Previously Described as Members of the Anaerolineaceae (Chloroflexi).</title>
        <authorList>
            <person name="Sekiguchi Y."/>
            <person name="Ohashi A."/>
            <person name="Matsuura N."/>
            <person name="Tourlousse M.D."/>
        </authorList>
    </citation>
    <scope>NUCLEOTIDE SEQUENCE [LARGE SCALE GENOMIC DNA]</scope>
    <source>
        <strain evidence="3">IMO-1</strain>
    </source>
</reference>
<gene>
    <name evidence="2" type="ORF">ATHL_03297</name>
</gene>
<dbReference type="Pfam" id="PF00403">
    <property type="entry name" value="HMA"/>
    <property type="match status" value="1"/>
</dbReference>
<keyword evidence="3" id="KW-1185">Reference proteome</keyword>
<dbReference type="Gene3D" id="3.30.70.100">
    <property type="match status" value="1"/>
</dbReference>
<dbReference type="PROSITE" id="PS50846">
    <property type="entry name" value="HMA_2"/>
    <property type="match status" value="1"/>
</dbReference>
<evidence type="ECO:0000259" key="1">
    <source>
        <dbReference type="PROSITE" id="PS50846"/>
    </source>
</evidence>
<dbReference type="AlphaFoldDB" id="A0A7U9KM40"/>
<dbReference type="InterPro" id="IPR006121">
    <property type="entry name" value="HMA_dom"/>
</dbReference>
<sequence length="69" mass="7919">MVKKTFVISDMHCANCVMRLEGLEDDLPGIRYIRGSYHRQTLEVEFDETQLSEEQLRAAIARLGYTAQA</sequence>
<dbReference type="SUPFAM" id="SSF55008">
    <property type="entry name" value="HMA, heavy metal-associated domain"/>
    <property type="match status" value="1"/>
</dbReference>
<evidence type="ECO:0000313" key="3">
    <source>
        <dbReference type="Proteomes" id="UP000253922"/>
    </source>
</evidence>
<dbReference type="CDD" id="cd00371">
    <property type="entry name" value="HMA"/>
    <property type="match status" value="1"/>
</dbReference>
<organism evidence="2 3">
    <name type="scientific">Anaerolinea thermolimosa</name>
    <dbReference type="NCBI Taxonomy" id="229919"/>
    <lineage>
        <taxon>Bacteria</taxon>
        <taxon>Bacillati</taxon>
        <taxon>Chloroflexota</taxon>
        <taxon>Anaerolineae</taxon>
        <taxon>Anaerolineales</taxon>
        <taxon>Anaerolineaceae</taxon>
        <taxon>Anaerolinea</taxon>
    </lineage>
</organism>
<feature type="domain" description="HMA" evidence="1">
    <location>
        <begin position="2"/>
        <end position="68"/>
    </location>
</feature>
<name>A0A7U9KM40_9CHLR</name>
<dbReference type="InterPro" id="IPR036163">
    <property type="entry name" value="HMA_dom_sf"/>
</dbReference>
<proteinExistence type="predicted"/>
<accession>A0A7U9KM40</accession>
<dbReference type="GO" id="GO:0046872">
    <property type="term" value="F:metal ion binding"/>
    <property type="evidence" value="ECO:0007669"/>
    <property type="project" value="InterPro"/>
</dbReference>
<dbReference type="EMBL" id="DF967966">
    <property type="protein sequence ID" value="GAP08395.1"/>
    <property type="molecule type" value="Genomic_DNA"/>
</dbReference>
<dbReference type="Proteomes" id="UP000253922">
    <property type="component" value="Unassembled WGS sequence"/>
</dbReference>
<evidence type="ECO:0000313" key="2">
    <source>
        <dbReference type="EMBL" id="GAP08395.1"/>
    </source>
</evidence>